<keyword evidence="2" id="KW-1185">Reference proteome</keyword>
<evidence type="ECO:0000313" key="2">
    <source>
        <dbReference type="Proteomes" id="UP000003980"/>
    </source>
</evidence>
<dbReference type="InterPro" id="IPR046348">
    <property type="entry name" value="SIS_dom_sf"/>
</dbReference>
<dbReference type="RefSeq" id="WP_009071354.1">
    <property type="nucleotide sequence ID" value="NZ_JH597761.1"/>
</dbReference>
<proteinExistence type="predicted"/>
<dbReference type="OrthoDB" id="34358at2157"/>
<dbReference type="GO" id="GO:0097367">
    <property type="term" value="F:carbohydrate derivative binding"/>
    <property type="evidence" value="ECO:0007669"/>
    <property type="project" value="InterPro"/>
</dbReference>
<organism evidence="1 2">
    <name type="scientific">Metallosphaera yellowstonensis MK1</name>
    <dbReference type="NCBI Taxonomy" id="671065"/>
    <lineage>
        <taxon>Archaea</taxon>
        <taxon>Thermoproteota</taxon>
        <taxon>Thermoprotei</taxon>
        <taxon>Sulfolobales</taxon>
        <taxon>Sulfolobaceae</taxon>
        <taxon>Metallosphaera</taxon>
    </lineage>
</organism>
<gene>
    <name evidence="1" type="ORF">MetMK1DRAFT_00011000</name>
</gene>
<protein>
    <recommendedName>
        <fullName evidence="3">SIS domain-containing protein</fullName>
    </recommendedName>
</protein>
<sequence length="195" mass="21562">MSVYVMSVISELKREVEEAQRTSVSVDERLREGLVTGAGDSYAVCLALEGVTKGRFRCVDPYELLGWNFRKPLLIISVSGRPRVLRSLAERQRGKGKILLITANPRSKLFELADRKIVIPFSPPDSPRPGMGSFLLTLRAAYSLADHEEVVGVGREVKIGRTPVFVGQGGNFGIAYFSYLKMAEIFGEPSNAERL</sequence>
<evidence type="ECO:0008006" key="3">
    <source>
        <dbReference type="Google" id="ProtNLM"/>
    </source>
</evidence>
<name>H2C2X6_9CREN</name>
<dbReference type="AlphaFoldDB" id="H2C2X6"/>
<dbReference type="HOGENOM" id="CLU_1393603_0_0_2"/>
<dbReference type="Proteomes" id="UP000003980">
    <property type="component" value="Unassembled WGS sequence"/>
</dbReference>
<dbReference type="GO" id="GO:1901135">
    <property type="term" value="P:carbohydrate derivative metabolic process"/>
    <property type="evidence" value="ECO:0007669"/>
    <property type="project" value="InterPro"/>
</dbReference>
<evidence type="ECO:0000313" key="1">
    <source>
        <dbReference type="EMBL" id="EHP70597.1"/>
    </source>
</evidence>
<dbReference type="STRING" id="671065.MetMK1DRAFT_00011000"/>
<dbReference type="Gene3D" id="3.40.50.10490">
    <property type="entry name" value="Glucose-6-phosphate isomerase like protein, domain 1"/>
    <property type="match status" value="1"/>
</dbReference>
<accession>H2C2X6</accession>
<dbReference type="eggNOG" id="arCOG00059">
    <property type="taxonomic scope" value="Archaea"/>
</dbReference>
<reference evidence="1 2" key="1">
    <citation type="submission" date="2012-01" db="EMBL/GenBank/DDBJ databases">
        <title>Improved High-Quality Draft sequence of Metallosphaera yellowstonensis MK1.</title>
        <authorList>
            <consortium name="US DOE Joint Genome Institute"/>
            <person name="Lucas S."/>
            <person name="Han J."/>
            <person name="Cheng J.-F."/>
            <person name="Goodwin L."/>
            <person name="Pitluck S."/>
            <person name="Peters L."/>
            <person name="Teshima H."/>
            <person name="Detter J.C."/>
            <person name="Han C."/>
            <person name="Tapia R."/>
            <person name="Land M."/>
            <person name="Hauser L."/>
            <person name="Kyrpides N."/>
            <person name="Kozubal M."/>
            <person name="Macur R.E."/>
            <person name="Jay Z."/>
            <person name="Inskeep W."/>
            <person name="Woyke T."/>
        </authorList>
    </citation>
    <scope>NUCLEOTIDE SEQUENCE [LARGE SCALE GENOMIC DNA]</scope>
    <source>
        <strain evidence="1 2">MK1</strain>
    </source>
</reference>
<dbReference type="SUPFAM" id="SSF53697">
    <property type="entry name" value="SIS domain"/>
    <property type="match status" value="1"/>
</dbReference>
<dbReference type="EMBL" id="JH597761">
    <property type="protein sequence ID" value="EHP70597.1"/>
    <property type="molecule type" value="Genomic_DNA"/>
</dbReference>